<protein>
    <submittedName>
        <fullName evidence="4">Peptidoglycan/xylan/chitin deacetylase (PgdA/CDA1 family)</fullName>
    </submittedName>
</protein>
<dbReference type="GO" id="GO:0005975">
    <property type="term" value="P:carbohydrate metabolic process"/>
    <property type="evidence" value="ECO:0007669"/>
    <property type="project" value="InterPro"/>
</dbReference>
<dbReference type="EMBL" id="SNYF01000008">
    <property type="protein sequence ID" value="TDQ15025.1"/>
    <property type="molecule type" value="Genomic_DNA"/>
</dbReference>
<dbReference type="GO" id="GO:0046872">
    <property type="term" value="F:metal ion binding"/>
    <property type="evidence" value="ECO:0007669"/>
    <property type="project" value="UniProtKB-KW"/>
</dbReference>
<reference evidence="4 5" key="1">
    <citation type="submission" date="2019-03" db="EMBL/GenBank/DDBJ databases">
        <title>Genomic Encyclopedia of Type Strains, Phase III (KMG-III): the genomes of soil and plant-associated and newly described type strains.</title>
        <authorList>
            <person name="Whitman W."/>
        </authorList>
    </citation>
    <scope>NUCLEOTIDE SEQUENCE [LARGE SCALE GENOMIC DNA]</scope>
    <source>
        <strain evidence="4 5">CECT 8446</strain>
    </source>
</reference>
<keyword evidence="2" id="KW-0378">Hydrolase</keyword>
<evidence type="ECO:0000313" key="5">
    <source>
        <dbReference type="Proteomes" id="UP000294535"/>
    </source>
</evidence>
<dbReference type="PANTHER" id="PTHR10587">
    <property type="entry name" value="GLYCOSYL TRANSFERASE-RELATED"/>
    <property type="match status" value="1"/>
</dbReference>
<evidence type="ECO:0000259" key="3">
    <source>
        <dbReference type="PROSITE" id="PS51677"/>
    </source>
</evidence>
<dbReference type="InterPro" id="IPR011330">
    <property type="entry name" value="Glyco_hydro/deAcase_b/a-brl"/>
</dbReference>
<dbReference type="GO" id="GO:0016020">
    <property type="term" value="C:membrane"/>
    <property type="evidence" value="ECO:0007669"/>
    <property type="project" value="TreeGrafter"/>
</dbReference>
<dbReference type="Proteomes" id="UP000294535">
    <property type="component" value="Unassembled WGS sequence"/>
</dbReference>
<name>A0A4R6T3X6_9BACT</name>
<accession>A0A4R6T3X6</accession>
<comment type="caution">
    <text evidence="4">The sequence shown here is derived from an EMBL/GenBank/DDBJ whole genome shotgun (WGS) entry which is preliminary data.</text>
</comment>
<keyword evidence="5" id="KW-1185">Reference proteome</keyword>
<evidence type="ECO:0000256" key="1">
    <source>
        <dbReference type="ARBA" id="ARBA00022723"/>
    </source>
</evidence>
<dbReference type="OrthoDB" id="9812065at2"/>
<feature type="domain" description="NodB homology" evidence="3">
    <location>
        <begin position="26"/>
        <end position="206"/>
    </location>
</feature>
<dbReference type="PANTHER" id="PTHR10587:SF133">
    <property type="entry name" value="CHITIN DEACETYLASE 1-RELATED"/>
    <property type="match status" value="1"/>
</dbReference>
<dbReference type="GO" id="GO:0016810">
    <property type="term" value="F:hydrolase activity, acting on carbon-nitrogen (but not peptide) bonds"/>
    <property type="evidence" value="ECO:0007669"/>
    <property type="project" value="InterPro"/>
</dbReference>
<dbReference type="Pfam" id="PF01522">
    <property type="entry name" value="Polysacc_deac_1"/>
    <property type="match status" value="1"/>
</dbReference>
<organism evidence="4 5">
    <name type="scientific">Algoriphagus boseongensis</name>
    <dbReference type="NCBI Taxonomy" id="1442587"/>
    <lineage>
        <taxon>Bacteria</taxon>
        <taxon>Pseudomonadati</taxon>
        <taxon>Bacteroidota</taxon>
        <taxon>Cytophagia</taxon>
        <taxon>Cytophagales</taxon>
        <taxon>Cyclobacteriaceae</taxon>
        <taxon>Algoriphagus</taxon>
    </lineage>
</organism>
<dbReference type="InterPro" id="IPR002509">
    <property type="entry name" value="NODB_dom"/>
</dbReference>
<dbReference type="InterPro" id="IPR050248">
    <property type="entry name" value="Polysacc_deacetylase_ArnD"/>
</dbReference>
<keyword evidence="1" id="KW-0479">Metal-binding</keyword>
<dbReference type="RefSeq" id="WP_133557045.1">
    <property type="nucleotide sequence ID" value="NZ_SNYF01000008.1"/>
</dbReference>
<proteinExistence type="predicted"/>
<dbReference type="Gene3D" id="3.20.20.370">
    <property type="entry name" value="Glycoside hydrolase/deacetylase"/>
    <property type="match status" value="1"/>
</dbReference>
<dbReference type="SUPFAM" id="SSF88713">
    <property type="entry name" value="Glycoside hydrolase/deacetylase"/>
    <property type="match status" value="1"/>
</dbReference>
<sequence>MVFHSVPKPIQLIFPKRKWEGDGKDDQVYLTFDDGPVPGVTDFVLEELSKRDQKATFFMVGDNVRKHSSLAKEVLSEGHGIGNHTYSHLNGYKTSYETYYKDFLVGENIFQDNLGIKTSLFRPPYGLLKHSQAEQVRETHQIIMWSVLSGDYSTALDSSQVLVETQKRTKAGSIVVFHDQEKTTQVLPEILPSFLDFLIDRGLKTALL</sequence>
<dbReference type="PROSITE" id="PS51677">
    <property type="entry name" value="NODB"/>
    <property type="match status" value="1"/>
</dbReference>
<dbReference type="AlphaFoldDB" id="A0A4R6T3X6"/>
<evidence type="ECO:0000313" key="4">
    <source>
        <dbReference type="EMBL" id="TDQ15025.1"/>
    </source>
</evidence>
<dbReference type="CDD" id="cd10917">
    <property type="entry name" value="CE4_NodB_like_6s_7s"/>
    <property type="match status" value="1"/>
</dbReference>
<evidence type="ECO:0000256" key="2">
    <source>
        <dbReference type="ARBA" id="ARBA00022801"/>
    </source>
</evidence>
<gene>
    <name evidence="4" type="ORF">DFQ04_2909</name>
</gene>